<evidence type="ECO:0000259" key="1">
    <source>
        <dbReference type="Pfam" id="PF01402"/>
    </source>
</evidence>
<dbReference type="RefSeq" id="WP_209465214.1">
    <property type="nucleotide sequence ID" value="NZ_JAGGLG010000002.1"/>
</dbReference>
<dbReference type="Gene3D" id="1.10.1220.10">
    <property type="entry name" value="Met repressor-like"/>
    <property type="match status" value="1"/>
</dbReference>
<evidence type="ECO:0000313" key="3">
    <source>
        <dbReference type="Proteomes" id="UP001519289"/>
    </source>
</evidence>
<sequence length="82" mass="9506">MAASRRIVVTVPAPLLEQVDVLAAMAQTDRNALIHEALRIYVEERKKRDMRERMRRGYREMSRINLTLAEEGPIFERIGSLP</sequence>
<name>A0ABS4JNH3_9FIRM</name>
<protein>
    <submittedName>
        <fullName evidence="2">CopG family transcriptional regulator/antitoxin EndoAI</fullName>
    </submittedName>
</protein>
<organism evidence="2 3">
    <name type="scientific">Symbiobacterium terraclitae</name>
    <dbReference type="NCBI Taxonomy" id="557451"/>
    <lineage>
        <taxon>Bacteria</taxon>
        <taxon>Bacillati</taxon>
        <taxon>Bacillota</taxon>
        <taxon>Clostridia</taxon>
        <taxon>Eubacteriales</taxon>
        <taxon>Symbiobacteriaceae</taxon>
        <taxon>Symbiobacterium</taxon>
    </lineage>
</organism>
<dbReference type="InterPro" id="IPR002145">
    <property type="entry name" value="CopG"/>
</dbReference>
<proteinExistence type="predicted"/>
<comment type="caution">
    <text evidence="2">The sequence shown here is derived from an EMBL/GenBank/DDBJ whole genome shotgun (WGS) entry which is preliminary data.</text>
</comment>
<keyword evidence="3" id="KW-1185">Reference proteome</keyword>
<feature type="domain" description="Ribbon-helix-helix protein CopG" evidence="1">
    <location>
        <begin position="5"/>
        <end position="44"/>
    </location>
</feature>
<dbReference type="Pfam" id="PF01402">
    <property type="entry name" value="RHH_1"/>
    <property type="match status" value="1"/>
</dbReference>
<evidence type="ECO:0000313" key="2">
    <source>
        <dbReference type="EMBL" id="MBP2017064.1"/>
    </source>
</evidence>
<dbReference type="InterPro" id="IPR013321">
    <property type="entry name" value="Arc_rbn_hlx_hlx"/>
</dbReference>
<dbReference type="Proteomes" id="UP001519289">
    <property type="component" value="Unassembled WGS sequence"/>
</dbReference>
<dbReference type="EMBL" id="JAGGLG010000002">
    <property type="protein sequence ID" value="MBP2017064.1"/>
    <property type="molecule type" value="Genomic_DNA"/>
</dbReference>
<accession>A0ABS4JNH3</accession>
<gene>
    <name evidence="2" type="ORF">J2Z79_000438</name>
</gene>
<reference evidence="2 3" key="1">
    <citation type="submission" date="2021-03" db="EMBL/GenBank/DDBJ databases">
        <title>Genomic Encyclopedia of Type Strains, Phase IV (KMG-IV): sequencing the most valuable type-strain genomes for metagenomic binning, comparative biology and taxonomic classification.</title>
        <authorList>
            <person name="Goeker M."/>
        </authorList>
    </citation>
    <scope>NUCLEOTIDE SEQUENCE [LARGE SCALE GENOMIC DNA]</scope>
    <source>
        <strain evidence="2 3">DSM 27138</strain>
    </source>
</reference>